<reference evidence="1 2" key="1">
    <citation type="submission" date="2018-03" db="EMBL/GenBank/DDBJ databases">
        <title>Genomic Encyclopedia of Archaeal and Bacterial Type Strains, Phase II (KMG-II): from individual species to whole genera.</title>
        <authorList>
            <person name="Goeker M."/>
        </authorList>
    </citation>
    <scope>NUCLEOTIDE SEQUENCE [LARGE SCALE GENOMIC DNA]</scope>
    <source>
        <strain evidence="1 2">DSM 45601</strain>
    </source>
</reference>
<keyword evidence="2" id="KW-1185">Reference proteome</keyword>
<organism evidence="1 2">
    <name type="scientific">Allonocardiopsis opalescens</name>
    <dbReference type="NCBI Taxonomy" id="1144618"/>
    <lineage>
        <taxon>Bacteria</taxon>
        <taxon>Bacillati</taxon>
        <taxon>Actinomycetota</taxon>
        <taxon>Actinomycetes</taxon>
        <taxon>Streptosporangiales</taxon>
        <taxon>Allonocardiopsis</taxon>
    </lineage>
</organism>
<protein>
    <submittedName>
        <fullName evidence="1">Uncharacterized protein</fullName>
    </submittedName>
</protein>
<proteinExistence type="predicted"/>
<evidence type="ECO:0000313" key="2">
    <source>
        <dbReference type="Proteomes" id="UP000237846"/>
    </source>
</evidence>
<dbReference type="RefSeq" id="WP_211303174.1">
    <property type="nucleotide sequence ID" value="NZ_PVZC01000012.1"/>
</dbReference>
<accession>A0A2T0PSU2</accession>
<name>A0A2T0PSU2_9ACTN</name>
<sequence>MAERIPIDHIHDSAVLTVDLSDATVRGMEVRLTDATRAFLVRLGWTPPSGVALVVSDSPKMIRETLCVAQTRIGNSPLDPDRRREHVERLGRLIAECDRHRPLGADGAHGDLHTPTCGCQETDHVRPR</sequence>
<gene>
    <name evidence="1" type="ORF">CLV72_11233</name>
</gene>
<dbReference type="AlphaFoldDB" id="A0A2T0PSU2"/>
<evidence type="ECO:0000313" key="1">
    <source>
        <dbReference type="EMBL" id="PRX91960.1"/>
    </source>
</evidence>
<comment type="caution">
    <text evidence="1">The sequence shown here is derived from an EMBL/GenBank/DDBJ whole genome shotgun (WGS) entry which is preliminary data.</text>
</comment>
<dbReference type="EMBL" id="PVZC01000012">
    <property type="protein sequence ID" value="PRX91960.1"/>
    <property type="molecule type" value="Genomic_DNA"/>
</dbReference>
<dbReference type="Proteomes" id="UP000237846">
    <property type="component" value="Unassembled WGS sequence"/>
</dbReference>